<dbReference type="RefSeq" id="WP_252168312.1">
    <property type="nucleotide sequence ID" value="NZ_CP084930.1"/>
</dbReference>
<reference evidence="1" key="1">
    <citation type="journal article" date="2022" name="Toxins">
        <title>Genomic Analysis of Sphingopyxis sp. USTB-05 for Biodegrading Cyanobacterial Hepatotoxins.</title>
        <authorList>
            <person name="Liu C."/>
            <person name="Xu Q."/>
            <person name="Zhao Z."/>
            <person name="Zhang H."/>
            <person name="Liu X."/>
            <person name="Yin C."/>
            <person name="Liu Y."/>
            <person name="Yan H."/>
        </authorList>
    </citation>
    <scope>NUCLEOTIDE SEQUENCE</scope>
    <source>
        <strain evidence="1">NBD5</strain>
    </source>
</reference>
<protein>
    <submittedName>
        <fullName evidence="1">DUF2141 domain-containing protein</fullName>
    </submittedName>
</protein>
<dbReference type="Pfam" id="PF09912">
    <property type="entry name" value="DUF2141"/>
    <property type="match status" value="1"/>
</dbReference>
<sequence length="156" mass="16463">MSVSGTAPAAPIRGWARSTLLVLAAGGLGGAAPLASLDIGLEGLRSTKGLVQVCITADPAHFPACDKDPVARRRTVAAAAATRMRFDDLPSGHYAVALFHDENGNGRIDTRFGIPIEGVGFSNNPRLWFGPPSFRAAEITVTGQATDEMVKLRYFL</sequence>
<accession>A0ABY4XCW0</accession>
<dbReference type="EMBL" id="CP084930">
    <property type="protein sequence ID" value="USI74510.1"/>
    <property type="molecule type" value="Genomic_DNA"/>
</dbReference>
<evidence type="ECO:0000313" key="2">
    <source>
        <dbReference type="Proteomes" id="UP001056937"/>
    </source>
</evidence>
<name>A0ABY4XCW0_9SPHN</name>
<proteinExistence type="predicted"/>
<evidence type="ECO:0000313" key="1">
    <source>
        <dbReference type="EMBL" id="USI74510.1"/>
    </source>
</evidence>
<gene>
    <name evidence="1" type="ORF">LHA26_06920</name>
</gene>
<dbReference type="InterPro" id="IPR018673">
    <property type="entry name" value="DUF2141"/>
</dbReference>
<organism evidence="1 2">
    <name type="scientific">Sphingomonas morindae</name>
    <dbReference type="NCBI Taxonomy" id="1541170"/>
    <lineage>
        <taxon>Bacteria</taxon>
        <taxon>Pseudomonadati</taxon>
        <taxon>Pseudomonadota</taxon>
        <taxon>Alphaproteobacteria</taxon>
        <taxon>Sphingomonadales</taxon>
        <taxon>Sphingomonadaceae</taxon>
        <taxon>Sphingomonas</taxon>
    </lineage>
</organism>
<dbReference type="Proteomes" id="UP001056937">
    <property type="component" value="Chromosome 1"/>
</dbReference>
<keyword evidence="2" id="KW-1185">Reference proteome</keyword>